<comment type="similarity">
    <text evidence="1">Belongs to the transposase IS21/IS408/IS1162 family.</text>
</comment>
<proteinExistence type="inferred from homology"/>
<organism evidence="3 4">
    <name type="scientific">Georgenia thermotolerans</name>
    <dbReference type="NCBI Taxonomy" id="527326"/>
    <lineage>
        <taxon>Bacteria</taxon>
        <taxon>Bacillati</taxon>
        <taxon>Actinomycetota</taxon>
        <taxon>Actinomycetes</taxon>
        <taxon>Micrococcales</taxon>
        <taxon>Bogoriellaceae</taxon>
        <taxon>Georgenia</taxon>
    </lineage>
</organism>
<comment type="caution">
    <text evidence="3">The sequence shown here is derived from an EMBL/GenBank/DDBJ whole genome shotgun (WGS) entry which is preliminary data.</text>
</comment>
<dbReference type="InterPro" id="IPR054353">
    <property type="entry name" value="IstA-like_C"/>
</dbReference>
<dbReference type="PROSITE" id="PS50994">
    <property type="entry name" value="INTEGRASE"/>
    <property type="match status" value="1"/>
</dbReference>
<dbReference type="OrthoDB" id="3204032at2"/>
<evidence type="ECO:0000313" key="3">
    <source>
        <dbReference type="EMBL" id="KAE8762087.1"/>
    </source>
</evidence>
<keyword evidence="4" id="KW-1185">Reference proteome</keyword>
<reference evidence="3 4" key="1">
    <citation type="submission" date="2019-10" db="EMBL/GenBank/DDBJ databases">
        <title>Georgenia wutianyii sp. nov. and Georgenia yuyongxinii sp. nov. isolated from plateau pika (Ochotona curzoniae) in the Qinghai-Tibet plateau of China.</title>
        <authorList>
            <person name="Tian Z."/>
        </authorList>
    </citation>
    <scope>NUCLEOTIDE SEQUENCE [LARGE SCALE GENOMIC DNA]</scope>
    <source>
        <strain evidence="3 4">DSM 21501</strain>
    </source>
</reference>
<evidence type="ECO:0000256" key="1">
    <source>
        <dbReference type="ARBA" id="ARBA00009277"/>
    </source>
</evidence>
<dbReference type="InterPro" id="IPR001584">
    <property type="entry name" value="Integrase_cat-core"/>
</dbReference>
<dbReference type="EMBL" id="WHJE01000287">
    <property type="protein sequence ID" value="KAE8762087.1"/>
    <property type="molecule type" value="Genomic_DNA"/>
</dbReference>
<sequence>MAQCDFWFPDIEVPVGYGQSRTTKQLPVLTMVTGYSRWASAVLVPSRAAEDLYAGWWQLIAALGAVPRVLVWDGEGAVGQWKGRRVVLTQDAHAFRGVLGAKVLICRPADPEAKGLVERFHDYLERSFLPGRSFASPADFNAQLVGWLQLANRRRKRSLGCAPAERIGADRQAMLSLPPVPPPVGWAASMRLPRDHYVRLDSNDYSVHPGVIGRRIEIRADLARVRVLTEGQVVADHARCWARHQTLTDPEHAAAAKALRAQRATALHHSAEPEVEIRALADYDTALGIEGVA</sequence>
<accession>A0A7J5UI89</accession>
<evidence type="ECO:0000313" key="4">
    <source>
        <dbReference type="Proteomes" id="UP000451860"/>
    </source>
</evidence>
<dbReference type="PANTHER" id="PTHR35004:SF8">
    <property type="entry name" value="TRANSPOSASE RV3428C-RELATED"/>
    <property type="match status" value="1"/>
</dbReference>
<evidence type="ECO:0000259" key="2">
    <source>
        <dbReference type="PROSITE" id="PS50994"/>
    </source>
</evidence>
<protein>
    <submittedName>
        <fullName evidence="3">DDE-type integrase/transposase/recombinase</fullName>
    </submittedName>
</protein>
<dbReference type="AlphaFoldDB" id="A0A7J5UI89"/>
<gene>
    <name evidence="3" type="ORF">GB883_21180</name>
</gene>
<dbReference type="GO" id="GO:0015074">
    <property type="term" value="P:DNA integration"/>
    <property type="evidence" value="ECO:0007669"/>
    <property type="project" value="InterPro"/>
</dbReference>
<dbReference type="Pfam" id="PF22483">
    <property type="entry name" value="Mu-transpos_C_2"/>
    <property type="match status" value="1"/>
</dbReference>
<dbReference type="SUPFAM" id="SSF53098">
    <property type="entry name" value="Ribonuclease H-like"/>
    <property type="match status" value="1"/>
</dbReference>
<dbReference type="Gene3D" id="3.30.420.10">
    <property type="entry name" value="Ribonuclease H-like superfamily/Ribonuclease H"/>
    <property type="match status" value="1"/>
</dbReference>
<feature type="domain" description="Integrase catalytic" evidence="2">
    <location>
        <begin position="1"/>
        <end position="171"/>
    </location>
</feature>
<dbReference type="InterPro" id="IPR036397">
    <property type="entry name" value="RNaseH_sf"/>
</dbReference>
<dbReference type="PANTHER" id="PTHR35004">
    <property type="entry name" value="TRANSPOSASE RV3428C-RELATED"/>
    <property type="match status" value="1"/>
</dbReference>
<dbReference type="InterPro" id="IPR012337">
    <property type="entry name" value="RNaseH-like_sf"/>
</dbReference>
<dbReference type="GO" id="GO:0003676">
    <property type="term" value="F:nucleic acid binding"/>
    <property type="evidence" value="ECO:0007669"/>
    <property type="project" value="InterPro"/>
</dbReference>
<dbReference type="Proteomes" id="UP000451860">
    <property type="component" value="Unassembled WGS sequence"/>
</dbReference>
<name>A0A7J5UI89_9MICO</name>